<keyword evidence="4" id="KW-1185">Reference proteome</keyword>
<reference evidence="3 4" key="1">
    <citation type="submission" date="2019-02" db="EMBL/GenBank/DDBJ databases">
        <title>Deep-cultivation of Planctomycetes and their phenomic and genomic characterization uncovers novel biology.</title>
        <authorList>
            <person name="Wiegand S."/>
            <person name="Jogler M."/>
            <person name="Boedeker C."/>
            <person name="Pinto D."/>
            <person name="Vollmers J."/>
            <person name="Rivas-Marin E."/>
            <person name="Kohn T."/>
            <person name="Peeters S.H."/>
            <person name="Heuer A."/>
            <person name="Rast P."/>
            <person name="Oberbeckmann S."/>
            <person name="Bunk B."/>
            <person name="Jeske O."/>
            <person name="Meyerdierks A."/>
            <person name="Storesund J.E."/>
            <person name="Kallscheuer N."/>
            <person name="Luecker S."/>
            <person name="Lage O.M."/>
            <person name="Pohl T."/>
            <person name="Merkel B.J."/>
            <person name="Hornburger P."/>
            <person name="Mueller R.-W."/>
            <person name="Bruemmer F."/>
            <person name="Labrenz M."/>
            <person name="Spormann A.M."/>
            <person name="Op den Camp H."/>
            <person name="Overmann J."/>
            <person name="Amann R."/>
            <person name="Jetten M.S.M."/>
            <person name="Mascher T."/>
            <person name="Medema M.H."/>
            <person name="Devos D.P."/>
            <person name="Kaster A.-K."/>
            <person name="Ovreas L."/>
            <person name="Rohde M."/>
            <person name="Galperin M.Y."/>
            <person name="Jogler C."/>
        </authorList>
    </citation>
    <scope>NUCLEOTIDE SEQUENCE [LARGE SCALE GENOMIC DNA]</scope>
    <source>
        <strain evidence="3 4">Mal4</strain>
    </source>
</reference>
<evidence type="ECO:0000259" key="2">
    <source>
        <dbReference type="Pfam" id="PF11845"/>
    </source>
</evidence>
<dbReference type="AlphaFoldDB" id="A0A517Z6D6"/>
<name>A0A517Z6D6_9PLAN</name>
<proteinExistence type="predicted"/>
<dbReference type="Proteomes" id="UP000320496">
    <property type="component" value="Chromosome"/>
</dbReference>
<feature type="signal peptide" evidence="1">
    <location>
        <begin position="1"/>
        <end position="29"/>
    </location>
</feature>
<dbReference type="Pfam" id="PF11845">
    <property type="entry name" value="Tll0287-like"/>
    <property type="match status" value="1"/>
</dbReference>
<accession>A0A517Z6D6</accession>
<organism evidence="3 4">
    <name type="scientific">Maioricimonas rarisocia</name>
    <dbReference type="NCBI Taxonomy" id="2528026"/>
    <lineage>
        <taxon>Bacteria</taxon>
        <taxon>Pseudomonadati</taxon>
        <taxon>Planctomycetota</taxon>
        <taxon>Planctomycetia</taxon>
        <taxon>Planctomycetales</taxon>
        <taxon>Planctomycetaceae</taxon>
        <taxon>Maioricimonas</taxon>
    </lineage>
</organism>
<evidence type="ECO:0000256" key="1">
    <source>
        <dbReference type="SAM" id="SignalP"/>
    </source>
</evidence>
<dbReference type="InterPro" id="IPR021796">
    <property type="entry name" value="Tll0287-like_dom"/>
</dbReference>
<dbReference type="EMBL" id="CP036275">
    <property type="protein sequence ID" value="QDU38058.1"/>
    <property type="molecule type" value="Genomic_DNA"/>
</dbReference>
<protein>
    <recommendedName>
        <fullName evidence="2">Tll0287-like domain-containing protein</fullName>
    </recommendedName>
</protein>
<dbReference type="KEGG" id="mri:Mal4_23780"/>
<keyword evidence="1" id="KW-0732">Signal</keyword>
<sequence length="179" mass="19489" precursor="true">MHRLASVSLMLAGLVGLAGVVATWQPAAADAGKKPDQKSVERTRKTVKMLDEVYKRSIVLITDKYVHDEDDFPAGSAAVELFRQITEGGTHSVRLIDVTGEPYDDENVAKDAFEKAGVKKIKAGEAYHDEVVMEDGQYRLRAITAVPVVMEKCVMCHAHYADAAKGEAIGAITYSIPIE</sequence>
<feature type="chain" id="PRO_5021735965" description="Tll0287-like domain-containing protein" evidence="1">
    <location>
        <begin position="30"/>
        <end position="179"/>
    </location>
</feature>
<dbReference type="RefSeq" id="WP_197444328.1">
    <property type="nucleotide sequence ID" value="NZ_CP036275.1"/>
</dbReference>
<feature type="domain" description="Tll0287-like" evidence="2">
    <location>
        <begin position="65"/>
        <end position="165"/>
    </location>
</feature>
<evidence type="ECO:0000313" key="4">
    <source>
        <dbReference type="Proteomes" id="UP000320496"/>
    </source>
</evidence>
<evidence type="ECO:0000313" key="3">
    <source>
        <dbReference type="EMBL" id="QDU38058.1"/>
    </source>
</evidence>
<gene>
    <name evidence="3" type="ORF">Mal4_23780</name>
</gene>